<dbReference type="PANTHER" id="PTHR34975">
    <property type="entry name" value="SPORE GERMINATION PROTEIN A2"/>
    <property type="match status" value="1"/>
</dbReference>
<feature type="transmembrane region" description="Helical" evidence="8">
    <location>
        <begin position="271"/>
        <end position="295"/>
    </location>
</feature>
<feature type="transmembrane region" description="Helical" evidence="8">
    <location>
        <begin position="221"/>
        <end position="242"/>
    </location>
</feature>
<evidence type="ECO:0000256" key="8">
    <source>
        <dbReference type="SAM" id="Phobius"/>
    </source>
</evidence>
<feature type="transmembrane region" description="Helical" evidence="8">
    <location>
        <begin position="185"/>
        <end position="209"/>
    </location>
</feature>
<dbReference type="Proteomes" id="UP000886818">
    <property type="component" value="Chromosome"/>
</dbReference>
<dbReference type="NCBIfam" id="TIGR00912">
    <property type="entry name" value="2A0309"/>
    <property type="match status" value="1"/>
</dbReference>
<reference evidence="9" key="1">
    <citation type="submission" date="2021-07" db="EMBL/GenBank/DDBJ databases">
        <title>Complete genome sequence of Crassaminicella sp. 143-21, isolated from a deep-sea hydrothermal vent.</title>
        <authorList>
            <person name="Li X."/>
        </authorList>
    </citation>
    <scope>NUCLEOTIDE SEQUENCE</scope>
    <source>
        <strain evidence="9">143-21</strain>
    </source>
</reference>
<proteinExistence type="inferred from homology"/>
<accession>A0ABX8RFW4</accession>
<organism evidence="9 10">
    <name type="scientific">Crassaminicella indica</name>
    <dbReference type="NCBI Taxonomy" id="2855394"/>
    <lineage>
        <taxon>Bacteria</taxon>
        <taxon>Bacillati</taxon>
        <taxon>Bacillota</taxon>
        <taxon>Clostridia</taxon>
        <taxon>Eubacteriales</taxon>
        <taxon>Clostridiaceae</taxon>
        <taxon>Crassaminicella</taxon>
    </lineage>
</organism>
<evidence type="ECO:0000256" key="3">
    <source>
        <dbReference type="ARBA" id="ARBA00022448"/>
    </source>
</evidence>
<keyword evidence="7 8" id="KW-0472">Membrane</keyword>
<evidence type="ECO:0000256" key="4">
    <source>
        <dbReference type="ARBA" id="ARBA00022544"/>
    </source>
</evidence>
<name>A0ABX8RFW4_9CLOT</name>
<sequence>MERNNDKISSFQLGVVLAVTMVGVGILTLPRSITEAVGPDGWIVLFIAALIEVAIAIGMAKLVEKFPKKTVVEFENILLGKFLGSIISIGFFIYCITLSAIEVRVFGELIKEYLLLNTPIEVLMITLLLTAVYLVRSGIEPIARMAQIIFPVVTIIAIVIILPVLPELDFTNLLPVLKTPIVKIIKAVPIILFSFMGIEMILLFSKFVLDPPNIKKHASLAIGMVSAIYMFILIVAVSRFGLIETTHVIWPALEIFKTVDLPGAFIENIEAFIIAIWMLSVFMTLAVLYFGASLIASELLKSKEQNYFALPILLIIYFIALIPDNIAQTYDYIEIFSNYLASFYIVILPIFLFIISVFKKRKGGKKGA</sequence>
<evidence type="ECO:0000313" key="10">
    <source>
        <dbReference type="Proteomes" id="UP000886818"/>
    </source>
</evidence>
<feature type="transmembrane region" description="Helical" evidence="8">
    <location>
        <begin position="12"/>
        <end position="30"/>
    </location>
</feature>
<keyword evidence="10" id="KW-1185">Reference proteome</keyword>
<gene>
    <name evidence="9" type="ORF">KVH43_03420</name>
</gene>
<comment type="subcellular location">
    <subcellularLocation>
        <location evidence="1">Membrane</location>
        <topology evidence="1">Multi-pass membrane protein</topology>
    </subcellularLocation>
</comment>
<keyword evidence="5 8" id="KW-0812">Transmembrane</keyword>
<evidence type="ECO:0000256" key="5">
    <source>
        <dbReference type="ARBA" id="ARBA00022692"/>
    </source>
</evidence>
<protein>
    <submittedName>
        <fullName evidence="9">Spore germination protein</fullName>
    </submittedName>
</protein>
<dbReference type="EMBL" id="CP078093">
    <property type="protein sequence ID" value="QXM06785.1"/>
    <property type="molecule type" value="Genomic_DNA"/>
</dbReference>
<evidence type="ECO:0000313" key="9">
    <source>
        <dbReference type="EMBL" id="QXM06785.1"/>
    </source>
</evidence>
<feature type="transmembrane region" description="Helical" evidence="8">
    <location>
        <begin position="113"/>
        <end position="135"/>
    </location>
</feature>
<keyword evidence="6 8" id="KW-1133">Transmembrane helix</keyword>
<dbReference type="PANTHER" id="PTHR34975:SF2">
    <property type="entry name" value="SPORE GERMINATION PROTEIN A2"/>
    <property type="match status" value="1"/>
</dbReference>
<feature type="transmembrane region" description="Helical" evidence="8">
    <location>
        <begin position="307"/>
        <end position="327"/>
    </location>
</feature>
<evidence type="ECO:0000256" key="7">
    <source>
        <dbReference type="ARBA" id="ARBA00023136"/>
    </source>
</evidence>
<feature type="transmembrane region" description="Helical" evidence="8">
    <location>
        <begin position="82"/>
        <end position="101"/>
    </location>
</feature>
<dbReference type="InterPro" id="IPR004761">
    <property type="entry name" value="Spore_GerAB"/>
</dbReference>
<feature type="transmembrane region" description="Helical" evidence="8">
    <location>
        <begin position="339"/>
        <end position="358"/>
    </location>
</feature>
<evidence type="ECO:0000256" key="6">
    <source>
        <dbReference type="ARBA" id="ARBA00022989"/>
    </source>
</evidence>
<feature type="transmembrane region" description="Helical" evidence="8">
    <location>
        <begin position="147"/>
        <end position="165"/>
    </location>
</feature>
<dbReference type="Pfam" id="PF03845">
    <property type="entry name" value="Spore_permease"/>
    <property type="match status" value="1"/>
</dbReference>
<feature type="transmembrane region" description="Helical" evidence="8">
    <location>
        <begin position="42"/>
        <end position="62"/>
    </location>
</feature>
<evidence type="ECO:0000256" key="2">
    <source>
        <dbReference type="ARBA" id="ARBA00007998"/>
    </source>
</evidence>
<keyword evidence="3" id="KW-0813">Transport</keyword>
<dbReference type="RefSeq" id="WP_218283478.1">
    <property type="nucleotide sequence ID" value="NZ_CP078093.1"/>
</dbReference>
<keyword evidence="4" id="KW-0309">Germination</keyword>
<comment type="similarity">
    <text evidence="2">Belongs to the amino acid-polyamine-organocation (APC) superfamily. Spore germination protein (SGP) (TC 2.A.3.9) family.</text>
</comment>
<evidence type="ECO:0000256" key="1">
    <source>
        <dbReference type="ARBA" id="ARBA00004141"/>
    </source>
</evidence>